<name>A0A9D4ZQ32_ADICA</name>
<keyword evidence="3" id="KW-1185">Reference proteome</keyword>
<dbReference type="PANTHER" id="PTHR34809">
    <property type="entry name" value="MALTOSE EXCESS PROTEIN 1, CHLOROPLASTIC-RELATED"/>
    <property type="match status" value="1"/>
</dbReference>
<feature type="transmembrane region" description="Helical" evidence="1">
    <location>
        <begin position="298"/>
        <end position="318"/>
    </location>
</feature>
<gene>
    <name evidence="2" type="ORF">GOP47_0001459</name>
</gene>
<feature type="transmembrane region" description="Helical" evidence="1">
    <location>
        <begin position="174"/>
        <end position="194"/>
    </location>
</feature>
<reference evidence="2" key="1">
    <citation type="submission" date="2021-01" db="EMBL/GenBank/DDBJ databases">
        <title>Adiantum capillus-veneris genome.</title>
        <authorList>
            <person name="Fang Y."/>
            <person name="Liao Q."/>
        </authorList>
    </citation>
    <scope>NUCLEOTIDE SEQUENCE</scope>
    <source>
        <strain evidence="2">H3</strain>
        <tissue evidence="2">Leaf</tissue>
    </source>
</reference>
<feature type="transmembrane region" description="Helical" evidence="1">
    <location>
        <begin position="264"/>
        <end position="286"/>
    </location>
</feature>
<keyword evidence="1" id="KW-0812">Transmembrane</keyword>
<sequence length="394" mass="42698">MAMAMANTTHSGLQEPHQYCRNALLAVSPVSFFSSSCIQFRRPQVAAASRRLPSDNALILFKRRIPSLGASGIQPLPKEKGRGCREVKCQALVCLRRRKRVQLINSGMEPLGWQCCRTCCSSLDRPTHRVVGNLSLLSYFAEKKEKGATIVQAVGVLSTFIVLVQLAIAGTMPAPVFTATAVAVVIGFVVNILNYNGLLSSGIYRAWKELITIGGVSVLPQVMWTTFEPYVPPSVLPGTIFLALSTLMVILGRLEKLPKQASNFMGGVAAWSATLLFMWGPVAQMWTNFINPANIRGLSVYTILLAMAGNSLLLPRALFTRDLMWFTGSSWGALMQGWGILLSMYINKCVAGSVFAGISCGLALWLGNMVVMDSKANSLSSPLSPLGELLYGKS</sequence>
<dbReference type="GO" id="GO:0009941">
    <property type="term" value="C:chloroplast envelope"/>
    <property type="evidence" value="ECO:0007669"/>
    <property type="project" value="TreeGrafter"/>
</dbReference>
<evidence type="ECO:0000256" key="1">
    <source>
        <dbReference type="SAM" id="Phobius"/>
    </source>
</evidence>
<feature type="transmembrane region" description="Helical" evidence="1">
    <location>
        <begin position="352"/>
        <end position="371"/>
    </location>
</feature>
<dbReference type="AlphaFoldDB" id="A0A9D4ZQ32"/>
<dbReference type="EMBL" id="JABFUD020000003">
    <property type="protein sequence ID" value="KAI5081716.1"/>
    <property type="molecule type" value="Genomic_DNA"/>
</dbReference>
<feature type="transmembrane region" description="Helical" evidence="1">
    <location>
        <begin position="230"/>
        <end position="252"/>
    </location>
</feature>
<dbReference type="OrthoDB" id="8048523at2759"/>
<dbReference type="Proteomes" id="UP000886520">
    <property type="component" value="Chromosome 2"/>
</dbReference>
<evidence type="ECO:0000313" key="3">
    <source>
        <dbReference type="Proteomes" id="UP000886520"/>
    </source>
</evidence>
<keyword evidence="1" id="KW-0472">Membrane</keyword>
<feature type="transmembrane region" description="Helical" evidence="1">
    <location>
        <begin position="325"/>
        <end position="346"/>
    </location>
</feature>
<feature type="transmembrane region" description="Helical" evidence="1">
    <location>
        <begin position="147"/>
        <end position="168"/>
    </location>
</feature>
<protein>
    <submittedName>
        <fullName evidence="2">Uncharacterized protein</fullName>
    </submittedName>
</protein>
<keyword evidence="1" id="KW-1133">Transmembrane helix</keyword>
<dbReference type="GO" id="GO:0005363">
    <property type="term" value="F:maltose transmembrane transporter activity"/>
    <property type="evidence" value="ECO:0007669"/>
    <property type="project" value="TreeGrafter"/>
</dbReference>
<dbReference type="InterPro" id="IPR034628">
    <property type="entry name" value="MEX1/MEX1-like"/>
</dbReference>
<proteinExistence type="predicted"/>
<organism evidence="2 3">
    <name type="scientific">Adiantum capillus-veneris</name>
    <name type="common">Maidenhair fern</name>
    <dbReference type="NCBI Taxonomy" id="13818"/>
    <lineage>
        <taxon>Eukaryota</taxon>
        <taxon>Viridiplantae</taxon>
        <taxon>Streptophyta</taxon>
        <taxon>Embryophyta</taxon>
        <taxon>Tracheophyta</taxon>
        <taxon>Polypodiopsida</taxon>
        <taxon>Polypodiidae</taxon>
        <taxon>Polypodiales</taxon>
        <taxon>Pteridineae</taxon>
        <taxon>Pteridaceae</taxon>
        <taxon>Vittarioideae</taxon>
        <taxon>Adiantum</taxon>
    </lineage>
</organism>
<comment type="caution">
    <text evidence="2">The sequence shown here is derived from an EMBL/GenBank/DDBJ whole genome shotgun (WGS) entry which is preliminary data.</text>
</comment>
<dbReference type="PANTHER" id="PTHR34809:SF1">
    <property type="entry name" value="MALTOSE EXCESS PROTEIN 1, CHLOROPLASTIC-RELATED"/>
    <property type="match status" value="1"/>
</dbReference>
<evidence type="ECO:0000313" key="2">
    <source>
        <dbReference type="EMBL" id="KAI5081716.1"/>
    </source>
</evidence>
<accession>A0A9D4ZQ32</accession>